<dbReference type="SMART" id="SM00644">
    <property type="entry name" value="Ami_2"/>
    <property type="match status" value="1"/>
</dbReference>
<dbReference type="EMBL" id="VIWP01000004">
    <property type="protein sequence ID" value="TWF53275.1"/>
    <property type="molecule type" value="Genomic_DNA"/>
</dbReference>
<reference evidence="2 3" key="1">
    <citation type="submission" date="2019-06" db="EMBL/GenBank/DDBJ databases">
        <title>Sorghum-associated microbial communities from plants grown in Nebraska, USA.</title>
        <authorList>
            <person name="Schachtman D."/>
        </authorList>
    </citation>
    <scope>NUCLEOTIDE SEQUENCE [LARGE SCALE GENOMIC DNA]</scope>
    <source>
        <strain evidence="2 3">1225</strain>
    </source>
</reference>
<dbReference type="CDD" id="cd06583">
    <property type="entry name" value="PGRP"/>
    <property type="match status" value="1"/>
</dbReference>
<organism evidence="2 3">
    <name type="scientific">Neorhizobium alkalisoli</name>
    <dbReference type="NCBI Taxonomy" id="528178"/>
    <lineage>
        <taxon>Bacteria</taxon>
        <taxon>Pseudomonadati</taxon>
        <taxon>Pseudomonadota</taxon>
        <taxon>Alphaproteobacteria</taxon>
        <taxon>Hyphomicrobiales</taxon>
        <taxon>Rhizobiaceae</taxon>
        <taxon>Rhizobium/Agrobacterium group</taxon>
        <taxon>Neorhizobium</taxon>
    </lineage>
</organism>
<accession>A0A561QSA6</accession>
<proteinExistence type="predicted"/>
<protein>
    <submittedName>
        <fullName evidence="2">N-acetylmuramoyl-L-alanine amidase</fullName>
    </submittedName>
</protein>
<evidence type="ECO:0000313" key="3">
    <source>
        <dbReference type="Proteomes" id="UP000320653"/>
    </source>
</evidence>
<dbReference type="GO" id="GO:0009253">
    <property type="term" value="P:peptidoglycan catabolic process"/>
    <property type="evidence" value="ECO:0007669"/>
    <property type="project" value="InterPro"/>
</dbReference>
<dbReference type="InterPro" id="IPR036505">
    <property type="entry name" value="Amidase/PGRP_sf"/>
</dbReference>
<dbReference type="OrthoDB" id="9798982at2"/>
<evidence type="ECO:0000313" key="2">
    <source>
        <dbReference type="EMBL" id="TWF53275.1"/>
    </source>
</evidence>
<dbReference type="Pfam" id="PF01510">
    <property type="entry name" value="Amidase_2"/>
    <property type="match status" value="1"/>
</dbReference>
<comment type="caution">
    <text evidence="2">The sequence shown here is derived from an EMBL/GenBank/DDBJ whole genome shotgun (WGS) entry which is preliminary data.</text>
</comment>
<sequence length="235" mass="25264">MNTTVQSLQRRLMALGFPLPTYGADGDPGGETLAAVGAALDELETRRGVKVSVPAPSVPIRSSDIPDAWLPAAKISRIIFHWTAGQNKASELDKEHYHVLIEGDGKLVRGLPSIDLNSEPAAKKGYAAHTLNCNTGSIGVSLCGMALAVESPFNPGKQPITRAQWDALASVLAQLCKRYGIKVDRKTVLSHAEVQETLGITQRGKWDISRLPFDDSIKGSIVIGDQMRAMVKSLL</sequence>
<dbReference type="SUPFAM" id="SSF55846">
    <property type="entry name" value="N-acetylmuramoyl-L-alanine amidase-like"/>
    <property type="match status" value="1"/>
</dbReference>
<feature type="domain" description="N-acetylmuramoyl-L-alanine amidase" evidence="1">
    <location>
        <begin position="65"/>
        <end position="204"/>
    </location>
</feature>
<name>A0A561QSA6_9HYPH</name>
<dbReference type="AlphaFoldDB" id="A0A561QSA6"/>
<dbReference type="InterPro" id="IPR002502">
    <property type="entry name" value="Amidase_domain"/>
</dbReference>
<dbReference type="RefSeq" id="WP_145638971.1">
    <property type="nucleotide sequence ID" value="NZ_VIWP01000004.1"/>
</dbReference>
<gene>
    <name evidence="2" type="ORF">FHW37_104552</name>
</gene>
<dbReference type="Gene3D" id="3.40.80.10">
    <property type="entry name" value="Peptidoglycan recognition protein-like"/>
    <property type="match status" value="1"/>
</dbReference>
<dbReference type="GO" id="GO:0008745">
    <property type="term" value="F:N-acetylmuramoyl-L-alanine amidase activity"/>
    <property type="evidence" value="ECO:0007669"/>
    <property type="project" value="InterPro"/>
</dbReference>
<evidence type="ECO:0000259" key="1">
    <source>
        <dbReference type="SMART" id="SM00644"/>
    </source>
</evidence>
<dbReference type="Proteomes" id="UP000320653">
    <property type="component" value="Unassembled WGS sequence"/>
</dbReference>
<keyword evidence="3" id="KW-1185">Reference proteome</keyword>